<reference evidence="2 3" key="1">
    <citation type="journal article" date="2016" name="Environ. Microbiol.">
        <title>Genomic resolution of a cold subsurface aquifer community provides metabolic insights for novel microbes adapted to high CO concentrations.</title>
        <authorList>
            <person name="Probst A.J."/>
            <person name="Castelle C.J."/>
            <person name="Singh A."/>
            <person name="Brown C.T."/>
            <person name="Anantharaman K."/>
            <person name="Sharon I."/>
            <person name="Hug L.A."/>
            <person name="Burstein D."/>
            <person name="Emerson J.B."/>
            <person name="Thomas B.C."/>
            <person name="Banfield J.F."/>
        </authorList>
    </citation>
    <scope>NUCLEOTIDE SEQUENCE [LARGE SCALE GENOMIC DNA]</scope>
    <source>
        <strain evidence="2">CG1_02_32_51</strain>
    </source>
</reference>
<gene>
    <name evidence="2" type="ORF">AUJ23_00015</name>
</gene>
<evidence type="ECO:0000313" key="3">
    <source>
        <dbReference type="Proteomes" id="UP000181941"/>
    </source>
</evidence>
<proteinExistence type="predicted"/>
<dbReference type="NCBIfam" id="NF047646">
    <property type="entry name" value="REP_Tyr_transpos"/>
    <property type="match status" value="1"/>
</dbReference>
<dbReference type="PANTHER" id="PTHR36966">
    <property type="entry name" value="REP-ASSOCIATED TYROSINE TRANSPOSASE"/>
    <property type="match status" value="1"/>
</dbReference>
<dbReference type="AlphaFoldDB" id="A0A1J4U7C6"/>
<feature type="domain" description="Transposase IS200-like" evidence="1">
    <location>
        <begin position="21"/>
        <end position="156"/>
    </location>
</feature>
<dbReference type="SUPFAM" id="SSF143422">
    <property type="entry name" value="Transposase IS200-like"/>
    <property type="match status" value="1"/>
</dbReference>
<dbReference type="EMBL" id="MNVC01000001">
    <property type="protein sequence ID" value="OIO20540.1"/>
    <property type="molecule type" value="Genomic_DNA"/>
</dbReference>
<name>A0A1J4U7C6_9BACT</name>
<evidence type="ECO:0000313" key="2">
    <source>
        <dbReference type="EMBL" id="OIO20540.1"/>
    </source>
</evidence>
<evidence type="ECO:0000259" key="1">
    <source>
        <dbReference type="SMART" id="SM01321"/>
    </source>
</evidence>
<dbReference type="Gene3D" id="3.30.70.1290">
    <property type="entry name" value="Transposase IS200-like"/>
    <property type="match status" value="1"/>
</dbReference>
<protein>
    <recommendedName>
        <fullName evidence="1">Transposase IS200-like domain-containing protein</fullName>
    </recommendedName>
</protein>
<dbReference type="GO" id="GO:0006313">
    <property type="term" value="P:DNA transposition"/>
    <property type="evidence" value="ECO:0007669"/>
    <property type="project" value="InterPro"/>
</dbReference>
<dbReference type="GO" id="GO:0043565">
    <property type="term" value="F:sequence-specific DNA binding"/>
    <property type="evidence" value="ECO:0007669"/>
    <property type="project" value="TreeGrafter"/>
</dbReference>
<dbReference type="InterPro" id="IPR002686">
    <property type="entry name" value="Transposase_17"/>
</dbReference>
<dbReference type="GO" id="GO:0004803">
    <property type="term" value="F:transposase activity"/>
    <property type="evidence" value="ECO:0007669"/>
    <property type="project" value="InterPro"/>
</dbReference>
<dbReference type="SMART" id="SM01321">
    <property type="entry name" value="Y1_Tnp"/>
    <property type="match status" value="1"/>
</dbReference>
<accession>A0A1J4U7C6</accession>
<dbReference type="InterPro" id="IPR052715">
    <property type="entry name" value="RAYT_transposase"/>
</dbReference>
<organism evidence="2 3">
    <name type="scientific">Candidatus Magasanikbacteria bacterium CG1_02_32_51</name>
    <dbReference type="NCBI Taxonomy" id="1805238"/>
    <lineage>
        <taxon>Bacteria</taxon>
        <taxon>Candidatus Magasanikiibacteriota</taxon>
    </lineage>
</organism>
<comment type="caution">
    <text evidence="2">The sequence shown here is derived from an EMBL/GenBank/DDBJ whole genome shotgun (WGS) entry which is preliminary data.</text>
</comment>
<dbReference type="InterPro" id="IPR036515">
    <property type="entry name" value="Transposase_17_sf"/>
</dbReference>
<sequence length="205" mass="24756">MYHDSVLHSDEHINRPHHMYIEGAYYFITGRCLEGIKYFNKKDNKIIFVSVLKNLQRELDIKIYSWVLLDNHYHILCTLGELTFSTPSDKFYAYKNNVNSQQKTLVKFIKRLHSVTSLLLNKQKKTPGRKIWYQYFDYCLRNEKDFWKHFNYIIKNPFKHGLVVSLQDAYFYKYSSNPIWLKRFGIDGLSESFIKYLVEEVFFDD</sequence>
<dbReference type="STRING" id="1805238.AUJ23_00015"/>
<dbReference type="PANTHER" id="PTHR36966:SF1">
    <property type="entry name" value="REP-ASSOCIATED TYROSINE TRANSPOSASE"/>
    <property type="match status" value="1"/>
</dbReference>
<dbReference type="Proteomes" id="UP000181941">
    <property type="component" value="Unassembled WGS sequence"/>
</dbReference>